<dbReference type="EMBL" id="JBANMG010000005">
    <property type="protein sequence ID" value="KAK6953414.1"/>
    <property type="molecule type" value="Genomic_DNA"/>
</dbReference>
<dbReference type="PANTHER" id="PTHR36223">
    <property type="entry name" value="BETA-LACTAMASE-TYPE TRANSPEPTIDASE FOLD DOMAIN CONTAINING PROTEIN"/>
    <property type="match status" value="1"/>
</dbReference>
<keyword evidence="3" id="KW-1185">Reference proteome</keyword>
<dbReference type="Proteomes" id="UP001369815">
    <property type="component" value="Unassembled WGS sequence"/>
</dbReference>
<comment type="caution">
    <text evidence="2">The sequence shown here is derived from an EMBL/GenBank/DDBJ whole genome shotgun (WGS) entry which is preliminary data.</text>
</comment>
<evidence type="ECO:0000259" key="1">
    <source>
        <dbReference type="Pfam" id="PF25534"/>
    </source>
</evidence>
<evidence type="ECO:0000313" key="2">
    <source>
        <dbReference type="EMBL" id="KAK6953414.1"/>
    </source>
</evidence>
<name>A0AAX6MLQ1_9PEZI</name>
<dbReference type="InterPro" id="IPR057678">
    <property type="entry name" value="DUF7918"/>
</dbReference>
<organism evidence="2 3">
    <name type="scientific">Daldinia eschscholtzii</name>
    <dbReference type="NCBI Taxonomy" id="292717"/>
    <lineage>
        <taxon>Eukaryota</taxon>
        <taxon>Fungi</taxon>
        <taxon>Dikarya</taxon>
        <taxon>Ascomycota</taxon>
        <taxon>Pezizomycotina</taxon>
        <taxon>Sordariomycetes</taxon>
        <taxon>Xylariomycetidae</taxon>
        <taxon>Xylariales</taxon>
        <taxon>Hypoxylaceae</taxon>
        <taxon>Daldinia</taxon>
    </lineage>
</organism>
<gene>
    <name evidence="2" type="ORF">Daesc_005718</name>
</gene>
<feature type="domain" description="DUF7918" evidence="1">
    <location>
        <begin position="9"/>
        <end position="131"/>
    </location>
</feature>
<evidence type="ECO:0000313" key="3">
    <source>
        <dbReference type="Proteomes" id="UP001369815"/>
    </source>
</evidence>
<reference evidence="2 3" key="1">
    <citation type="journal article" date="2024" name="Front Chem Biol">
        <title>Unveiling the potential of Daldinia eschscholtzii MFLUCC 19-0629 through bioactivity and bioinformatics studies for enhanced sustainable agriculture production.</title>
        <authorList>
            <person name="Brooks S."/>
            <person name="Weaver J.A."/>
            <person name="Klomchit A."/>
            <person name="Alharthi S.A."/>
            <person name="Onlamun T."/>
            <person name="Nurani R."/>
            <person name="Vong T.K."/>
            <person name="Alberti F."/>
            <person name="Greco C."/>
        </authorList>
    </citation>
    <scope>NUCLEOTIDE SEQUENCE [LARGE SCALE GENOMIC DNA]</scope>
    <source>
        <strain evidence="2">MFLUCC 19-0629</strain>
    </source>
</reference>
<dbReference type="PANTHER" id="PTHR36223:SF1">
    <property type="entry name" value="TRANSCRIPTION ELONGATION FACTOR EAF N-TERMINAL DOMAIN-CONTAINING PROTEIN"/>
    <property type="match status" value="1"/>
</dbReference>
<protein>
    <recommendedName>
        <fullName evidence="1">DUF7918 domain-containing protein</fullName>
    </recommendedName>
</protein>
<accession>A0AAX6MLQ1</accession>
<dbReference type="Pfam" id="PF25534">
    <property type="entry name" value="DUF7918"/>
    <property type="match status" value="1"/>
</dbReference>
<proteinExistence type="predicted"/>
<sequence>MAVLEDVPGIEVVVQVAGRDAIEYEDPNASERETRGATCPTSTKYIECIDGAEFSIRTTITNAYQWGHHSKSAVKLRFRMDGNAIDGSVLKAKDMINGAVTKIKEGQKSYCTQINKWVLQRFKFSAVDVDALKREMVIPRTPSPGPGLKREVAQMSRAELEQLARERLDQLESNENIKEECKPAIKREFGGIIDLSEEVKQPIKFSRPVLMVPNEVIDLTDD</sequence>
<dbReference type="AlphaFoldDB" id="A0AAX6MLQ1"/>